<protein>
    <submittedName>
        <fullName evidence="2">Uncharacterized protein</fullName>
    </submittedName>
</protein>
<evidence type="ECO:0000256" key="1">
    <source>
        <dbReference type="SAM" id="Phobius"/>
    </source>
</evidence>
<feature type="transmembrane region" description="Helical" evidence="1">
    <location>
        <begin position="9"/>
        <end position="28"/>
    </location>
</feature>
<reference evidence="2" key="1">
    <citation type="submission" date="2018-02" db="EMBL/GenBank/DDBJ databases">
        <title>Rhizophora mucronata_Transcriptome.</title>
        <authorList>
            <person name="Meera S.P."/>
            <person name="Sreeshan A."/>
            <person name="Augustine A."/>
        </authorList>
    </citation>
    <scope>NUCLEOTIDE SEQUENCE</scope>
    <source>
        <tissue evidence="2">Leaf</tissue>
    </source>
</reference>
<keyword evidence="1" id="KW-1133">Transmembrane helix</keyword>
<sequence>MFQLVSRFVYQWLFTFAMCMLGLIRSFICGDVESSIIFVCKVSVMHFIH</sequence>
<proteinExistence type="predicted"/>
<name>A0A2P2J4U0_RHIMU</name>
<organism evidence="2">
    <name type="scientific">Rhizophora mucronata</name>
    <name type="common">Asiatic mangrove</name>
    <dbReference type="NCBI Taxonomy" id="61149"/>
    <lineage>
        <taxon>Eukaryota</taxon>
        <taxon>Viridiplantae</taxon>
        <taxon>Streptophyta</taxon>
        <taxon>Embryophyta</taxon>
        <taxon>Tracheophyta</taxon>
        <taxon>Spermatophyta</taxon>
        <taxon>Magnoliopsida</taxon>
        <taxon>eudicotyledons</taxon>
        <taxon>Gunneridae</taxon>
        <taxon>Pentapetalae</taxon>
        <taxon>rosids</taxon>
        <taxon>fabids</taxon>
        <taxon>Malpighiales</taxon>
        <taxon>Rhizophoraceae</taxon>
        <taxon>Rhizophora</taxon>
    </lineage>
</organism>
<keyword evidence="1" id="KW-0472">Membrane</keyword>
<dbReference type="AlphaFoldDB" id="A0A2P2J4U0"/>
<keyword evidence="1" id="KW-0812">Transmembrane</keyword>
<accession>A0A2P2J4U0</accession>
<evidence type="ECO:0000313" key="2">
    <source>
        <dbReference type="EMBL" id="MBW88496.1"/>
    </source>
</evidence>
<dbReference type="EMBL" id="GGEC01008013">
    <property type="protein sequence ID" value="MBW88496.1"/>
    <property type="molecule type" value="Transcribed_RNA"/>
</dbReference>